<evidence type="ECO:0000313" key="3">
    <source>
        <dbReference type="EMBL" id="WOK04300.1"/>
    </source>
</evidence>
<keyword evidence="1" id="KW-0238">DNA-binding</keyword>
<proteinExistence type="predicted"/>
<dbReference type="RefSeq" id="WP_317487113.1">
    <property type="nucleotide sequence ID" value="NZ_CP136051.1"/>
</dbReference>
<dbReference type="Pfam" id="PF18291">
    <property type="entry name" value="HU-HIG"/>
    <property type="match status" value="1"/>
</dbReference>
<dbReference type="InterPro" id="IPR010992">
    <property type="entry name" value="IHF-like_DNA-bd_dom_sf"/>
</dbReference>
<reference evidence="3 4" key="1">
    <citation type="journal article" date="2023" name="Microbiol. Resour. Announc.">
        <title>Complete Genome Sequence of Imperialibacter roseus strain P4T.</title>
        <authorList>
            <person name="Tizabi D.R."/>
            <person name="Bachvaroff T."/>
            <person name="Hill R.T."/>
        </authorList>
    </citation>
    <scope>NUCLEOTIDE SEQUENCE [LARGE SCALE GENOMIC DNA]</scope>
    <source>
        <strain evidence="3 4">P4T</strain>
    </source>
</reference>
<protein>
    <recommendedName>
        <fullName evidence="2">HU domain-containing protein</fullName>
    </recommendedName>
</protein>
<dbReference type="InterPro" id="IPR041607">
    <property type="entry name" value="HU-HIG"/>
</dbReference>
<sequence>MSTIPFYVTEKGEPGKLGGGTPTYHPALLPRRKATEADVMEHLQSTYGIHRSDYKRLTMALQETIVYLLQDHNHIELGELGFIDLTVRSTGEDDPAKVTAHNITKPTLHLRFSEVINRAIKLLKFEKADAGLLKKAGKIHAKKR</sequence>
<organism evidence="3 4">
    <name type="scientific">Imperialibacter roseus</name>
    <dbReference type="NCBI Taxonomy" id="1324217"/>
    <lineage>
        <taxon>Bacteria</taxon>
        <taxon>Pseudomonadati</taxon>
        <taxon>Bacteroidota</taxon>
        <taxon>Cytophagia</taxon>
        <taxon>Cytophagales</taxon>
        <taxon>Flammeovirgaceae</taxon>
        <taxon>Imperialibacter</taxon>
    </lineage>
</organism>
<accession>A0ABZ0IJX6</accession>
<dbReference type="SUPFAM" id="SSF47729">
    <property type="entry name" value="IHF-like DNA-binding proteins"/>
    <property type="match status" value="1"/>
</dbReference>
<evidence type="ECO:0000313" key="4">
    <source>
        <dbReference type="Proteomes" id="UP001302349"/>
    </source>
</evidence>
<feature type="domain" description="HU" evidence="2">
    <location>
        <begin position="4"/>
        <end position="127"/>
    </location>
</feature>
<dbReference type="Proteomes" id="UP001302349">
    <property type="component" value="Chromosome"/>
</dbReference>
<name>A0ABZ0IJX6_9BACT</name>
<evidence type="ECO:0000256" key="1">
    <source>
        <dbReference type="ARBA" id="ARBA00023125"/>
    </source>
</evidence>
<keyword evidence="4" id="KW-1185">Reference proteome</keyword>
<evidence type="ECO:0000259" key="2">
    <source>
        <dbReference type="Pfam" id="PF18291"/>
    </source>
</evidence>
<dbReference type="EMBL" id="CP136051">
    <property type="protein sequence ID" value="WOK04300.1"/>
    <property type="molecule type" value="Genomic_DNA"/>
</dbReference>
<gene>
    <name evidence="3" type="ORF">RT717_14565</name>
</gene>